<evidence type="ECO:0000313" key="1">
    <source>
        <dbReference type="EMBL" id="BBO32423.1"/>
    </source>
</evidence>
<gene>
    <name evidence="1" type="ORF">PLANPX_2035</name>
</gene>
<protein>
    <recommendedName>
        <fullName evidence="3">Carboxypeptidase regulatory-like domain-containing protein</fullName>
    </recommendedName>
</protein>
<evidence type="ECO:0008006" key="3">
    <source>
        <dbReference type="Google" id="ProtNLM"/>
    </source>
</evidence>
<sequence length="127" mass="13279">MFRGIALLILVACLGCNSNDGPIPVSGTVKGAGGAVISFESGTVIFQPVSAGKPANGAVDPSGEFKMTTVSPNDGVHPGIYKVAVQLWKNYRNQELAVPKAYGDPATTPLEVTVDADHDHFDLVIEK</sequence>
<name>A0A5K7XDN1_9BACT</name>
<accession>A0A5K7XDN1</accession>
<dbReference type="AlphaFoldDB" id="A0A5K7XDN1"/>
<organism evidence="1 2">
    <name type="scientific">Lacipirellula parvula</name>
    <dbReference type="NCBI Taxonomy" id="2650471"/>
    <lineage>
        <taxon>Bacteria</taxon>
        <taxon>Pseudomonadati</taxon>
        <taxon>Planctomycetota</taxon>
        <taxon>Planctomycetia</taxon>
        <taxon>Pirellulales</taxon>
        <taxon>Lacipirellulaceae</taxon>
        <taxon>Lacipirellula</taxon>
    </lineage>
</organism>
<evidence type="ECO:0000313" key="2">
    <source>
        <dbReference type="Proteomes" id="UP000326837"/>
    </source>
</evidence>
<proteinExistence type="predicted"/>
<dbReference type="RefSeq" id="WP_152098395.1">
    <property type="nucleotide sequence ID" value="NZ_AP021861.1"/>
</dbReference>
<dbReference type="Proteomes" id="UP000326837">
    <property type="component" value="Chromosome"/>
</dbReference>
<reference evidence="2" key="1">
    <citation type="submission" date="2019-10" db="EMBL/GenBank/DDBJ databases">
        <title>Lacipirellula parvula gen. nov., sp. nov., representing a lineage of planctomycetes widespread in freshwater anoxic habitats, and description of the family Lacipirellulaceae.</title>
        <authorList>
            <person name="Dedysh S.N."/>
            <person name="Kulichevskaya I.S."/>
            <person name="Beletsky A.V."/>
            <person name="Rakitin A.L."/>
            <person name="Mardanov A.V."/>
            <person name="Ivanova A.A."/>
            <person name="Saltykova V.X."/>
            <person name="Rijpstra W.I.C."/>
            <person name="Sinninghe Damste J.S."/>
            <person name="Ravin N.V."/>
        </authorList>
    </citation>
    <scope>NUCLEOTIDE SEQUENCE [LARGE SCALE GENOMIC DNA]</scope>
    <source>
        <strain evidence="2">PX69</strain>
    </source>
</reference>
<keyword evidence="2" id="KW-1185">Reference proteome</keyword>
<dbReference type="KEGG" id="lpav:PLANPX_2035"/>
<dbReference type="EMBL" id="AP021861">
    <property type="protein sequence ID" value="BBO32423.1"/>
    <property type="molecule type" value="Genomic_DNA"/>
</dbReference>